<reference evidence="11 12" key="1">
    <citation type="submission" date="2020-04" db="EMBL/GenBank/DDBJ databases">
        <authorList>
            <person name="Laetsch R D."/>
            <person name="Stevens L."/>
            <person name="Kumar S."/>
            <person name="Blaxter L. M."/>
        </authorList>
    </citation>
    <scope>NUCLEOTIDE SEQUENCE [LARGE SCALE GENOMIC DNA]</scope>
</reference>
<dbReference type="PANTHER" id="PTHR24058">
    <property type="entry name" value="DUAL SPECIFICITY PROTEIN KINASE"/>
    <property type="match status" value="1"/>
</dbReference>
<evidence type="ECO:0000313" key="12">
    <source>
        <dbReference type="Proteomes" id="UP000494206"/>
    </source>
</evidence>
<dbReference type="GO" id="GO:0005856">
    <property type="term" value="C:cytoskeleton"/>
    <property type="evidence" value="ECO:0007669"/>
    <property type="project" value="TreeGrafter"/>
</dbReference>
<name>A0A8S1EJT9_9PELO</name>
<evidence type="ECO:0000256" key="8">
    <source>
        <dbReference type="RuleBase" id="RU000304"/>
    </source>
</evidence>
<evidence type="ECO:0000256" key="2">
    <source>
        <dbReference type="ARBA" id="ARBA00022527"/>
    </source>
</evidence>
<feature type="region of interest" description="Disordered" evidence="9">
    <location>
        <begin position="33"/>
        <end position="68"/>
    </location>
</feature>
<dbReference type="InterPro" id="IPR000719">
    <property type="entry name" value="Prot_kinase_dom"/>
</dbReference>
<evidence type="ECO:0000256" key="4">
    <source>
        <dbReference type="ARBA" id="ARBA00022741"/>
    </source>
</evidence>
<dbReference type="CDD" id="cd00180">
    <property type="entry name" value="PKc"/>
    <property type="match status" value="1"/>
</dbReference>
<dbReference type="InterPro" id="IPR011009">
    <property type="entry name" value="Kinase-like_dom_sf"/>
</dbReference>
<gene>
    <name evidence="11" type="ORF">CBOVIS_LOCUS2951</name>
</gene>
<evidence type="ECO:0000256" key="3">
    <source>
        <dbReference type="ARBA" id="ARBA00022679"/>
    </source>
</evidence>
<keyword evidence="2 8" id="KW-0723">Serine/threonine-protein kinase</keyword>
<evidence type="ECO:0000256" key="7">
    <source>
        <dbReference type="PROSITE-ProRule" id="PRU10141"/>
    </source>
</evidence>
<dbReference type="GO" id="GO:0005737">
    <property type="term" value="C:cytoplasm"/>
    <property type="evidence" value="ECO:0007669"/>
    <property type="project" value="TreeGrafter"/>
</dbReference>
<dbReference type="OrthoDB" id="5845449at2759"/>
<comment type="caution">
    <text evidence="11">The sequence shown here is derived from an EMBL/GenBank/DDBJ whole genome shotgun (WGS) entry which is preliminary data.</text>
</comment>
<dbReference type="Gene3D" id="1.10.510.10">
    <property type="entry name" value="Transferase(Phosphotransferase) domain 1"/>
    <property type="match status" value="1"/>
</dbReference>
<dbReference type="EMBL" id="CADEPM010000002">
    <property type="protein sequence ID" value="CAB3399904.1"/>
    <property type="molecule type" value="Genomic_DNA"/>
</dbReference>
<keyword evidence="4 7" id="KW-0547">Nucleotide-binding</keyword>
<comment type="similarity">
    <text evidence="1">Belongs to the protein kinase superfamily. CMGC Ser/Thr protein kinase family. MNB/DYRK subfamily.</text>
</comment>
<evidence type="ECO:0000259" key="10">
    <source>
        <dbReference type="PROSITE" id="PS50011"/>
    </source>
</evidence>
<dbReference type="AlphaFoldDB" id="A0A8S1EJT9"/>
<dbReference type="PROSITE" id="PS00107">
    <property type="entry name" value="PROTEIN_KINASE_ATP"/>
    <property type="match status" value="1"/>
</dbReference>
<sequence length="435" mass="50100">MFSLHFDDGEIDTLSSNENLISDDVELVSNRIENGGHTENPELLSLKGSSEEDEDDEDQSAFSNDENETATVEWTDSIIASVLRNPELYPRMRYFKQLADSKDITCDGYFPGLSLCWKHFKIGDQFDVENEHLVITDRLGDGSFGTVYKVHNVANDTYLAAKMFRIFDFENFASEYTKLKALNVYAQRNSVATIVKVLGCFEIEKHWFISMELLPQSYTIIREKWNQLDVNIIRRLLFQLISGIVFFSSRPFYLVHADLKPENLMLRGTDWNNFQVVIVDFGMSKRSGKFRDDNVQTMGYCAPEVLFHEKIGRPIDMFSFGIVALETYCGGNVFAGMTDPDCLVFMEHILGKFEYFRKRTIDQSFVRLLDEKAEQIPPSMTLRDIFKIYVPEDEAAREAEELLLDLIEKSLKASPAQRLTAKDAYQHEFFAPLKH</sequence>
<dbReference type="InterPro" id="IPR008271">
    <property type="entry name" value="Ser/Thr_kinase_AS"/>
</dbReference>
<dbReference type="SMART" id="SM00220">
    <property type="entry name" value="S_TKc"/>
    <property type="match status" value="1"/>
</dbReference>
<feature type="domain" description="Protein kinase" evidence="10">
    <location>
        <begin position="133"/>
        <end position="430"/>
    </location>
</feature>
<evidence type="ECO:0000256" key="6">
    <source>
        <dbReference type="ARBA" id="ARBA00022840"/>
    </source>
</evidence>
<keyword evidence="6 7" id="KW-0067">ATP-binding</keyword>
<dbReference type="PANTHER" id="PTHR24058:SF22">
    <property type="entry name" value="DUAL SPECIFICITY TYROSINE-PHOSPHORYLATION-REGULATED KINASE 4"/>
    <property type="match status" value="1"/>
</dbReference>
<keyword evidence="5" id="KW-0418">Kinase</keyword>
<dbReference type="InterPro" id="IPR017441">
    <property type="entry name" value="Protein_kinase_ATP_BS"/>
</dbReference>
<accession>A0A8S1EJT9</accession>
<evidence type="ECO:0000256" key="9">
    <source>
        <dbReference type="SAM" id="MobiDB-lite"/>
    </source>
</evidence>
<evidence type="ECO:0000313" key="11">
    <source>
        <dbReference type="EMBL" id="CAB3399904.1"/>
    </source>
</evidence>
<feature type="binding site" evidence="7">
    <location>
        <position position="162"/>
    </location>
    <ligand>
        <name>ATP</name>
        <dbReference type="ChEBI" id="CHEBI:30616"/>
    </ligand>
</feature>
<dbReference type="InterPro" id="IPR050494">
    <property type="entry name" value="Ser_Thr_dual-spec_kinase"/>
</dbReference>
<dbReference type="GO" id="GO:0005524">
    <property type="term" value="F:ATP binding"/>
    <property type="evidence" value="ECO:0007669"/>
    <property type="project" value="UniProtKB-UniRule"/>
</dbReference>
<dbReference type="SUPFAM" id="SSF56112">
    <property type="entry name" value="Protein kinase-like (PK-like)"/>
    <property type="match status" value="1"/>
</dbReference>
<dbReference type="GO" id="GO:0004674">
    <property type="term" value="F:protein serine/threonine kinase activity"/>
    <property type="evidence" value="ECO:0007669"/>
    <property type="project" value="UniProtKB-KW"/>
</dbReference>
<evidence type="ECO:0000256" key="1">
    <source>
        <dbReference type="ARBA" id="ARBA00008867"/>
    </source>
</evidence>
<keyword evidence="3" id="KW-0808">Transferase</keyword>
<dbReference type="Pfam" id="PF00069">
    <property type="entry name" value="Pkinase"/>
    <property type="match status" value="1"/>
</dbReference>
<dbReference type="Gene3D" id="3.30.200.20">
    <property type="entry name" value="Phosphorylase Kinase, domain 1"/>
    <property type="match status" value="1"/>
</dbReference>
<evidence type="ECO:0000256" key="5">
    <source>
        <dbReference type="ARBA" id="ARBA00022777"/>
    </source>
</evidence>
<dbReference type="PROSITE" id="PS00108">
    <property type="entry name" value="PROTEIN_KINASE_ST"/>
    <property type="match status" value="1"/>
</dbReference>
<dbReference type="Proteomes" id="UP000494206">
    <property type="component" value="Unassembled WGS sequence"/>
</dbReference>
<dbReference type="PROSITE" id="PS50011">
    <property type="entry name" value="PROTEIN_KINASE_DOM"/>
    <property type="match status" value="1"/>
</dbReference>
<proteinExistence type="inferred from homology"/>
<keyword evidence="12" id="KW-1185">Reference proteome</keyword>
<protein>
    <recommendedName>
        <fullName evidence="10">Protein kinase domain-containing protein</fullName>
    </recommendedName>
</protein>
<organism evidence="11 12">
    <name type="scientific">Caenorhabditis bovis</name>
    <dbReference type="NCBI Taxonomy" id="2654633"/>
    <lineage>
        <taxon>Eukaryota</taxon>
        <taxon>Metazoa</taxon>
        <taxon>Ecdysozoa</taxon>
        <taxon>Nematoda</taxon>
        <taxon>Chromadorea</taxon>
        <taxon>Rhabditida</taxon>
        <taxon>Rhabditina</taxon>
        <taxon>Rhabditomorpha</taxon>
        <taxon>Rhabditoidea</taxon>
        <taxon>Rhabditidae</taxon>
        <taxon>Peloderinae</taxon>
        <taxon>Caenorhabditis</taxon>
    </lineage>
</organism>